<protein>
    <submittedName>
        <fullName evidence="3">Ovule protein</fullName>
    </submittedName>
</protein>
<evidence type="ECO:0000313" key="1">
    <source>
        <dbReference type="EMBL" id="VDN90019.1"/>
    </source>
</evidence>
<organism evidence="3">
    <name type="scientific">Brugia pahangi</name>
    <name type="common">Filarial nematode worm</name>
    <dbReference type="NCBI Taxonomy" id="6280"/>
    <lineage>
        <taxon>Eukaryota</taxon>
        <taxon>Metazoa</taxon>
        <taxon>Ecdysozoa</taxon>
        <taxon>Nematoda</taxon>
        <taxon>Chromadorea</taxon>
        <taxon>Rhabditida</taxon>
        <taxon>Spirurina</taxon>
        <taxon>Spiruromorpha</taxon>
        <taxon>Filarioidea</taxon>
        <taxon>Onchocercidae</taxon>
        <taxon>Brugia</taxon>
    </lineage>
</organism>
<reference evidence="1 2" key="2">
    <citation type="submission" date="2018-11" db="EMBL/GenBank/DDBJ databases">
        <authorList>
            <consortium name="Pathogen Informatics"/>
        </authorList>
    </citation>
    <scope>NUCLEOTIDE SEQUENCE [LARGE SCALE GENOMIC DNA]</scope>
</reference>
<evidence type="ECO:0000313" key="3">
    <source>
        <dbReference type="WBParaSite" id="BPAG_0000887101-mRNA-1"/>
    </source>
</evidence>
<sequence>MYNSTISNQKMDETAVEWRPNKHMEALTKTASAQIISKKKKSDNITGTYCEQSTIFHYITQSEFKH</sequence>
<proteinExistence type="predicted"/>
<dbReference type="Proteomes" id="UP000278627">
    <property type="component" value="Unassembled WGS sequence"/>
</dbReference>
<dbReference type="WBParaSite" id="BPAG_0000887101-mRNA-1">
    <property type="protein sequence ID" value="BPAG_0000887101-mRNA-1"/>
    <property type="gene ID" value="BPAG_0000887101"/>
</dbReference>
<dbReference type="AlphaFoldDB" id="A0A0N4TKJ9"/>
<name>A0A0N4TKJ9_BRUPA</name>
<keyword evidence="2" id="KW-1185">Reference proteome</keyword>
<accession>A0A0N4TKJ9</accession>
<gene>
    <name evidence="1" type="ORF">BPAG_LOCUS8833</name>
</gene>
<dbReference type="EMBL" id="UZAD01013142">
    <property type="protein sequence ID" value="VDN90019.1"/>
    <property type="molecule type" value="Genomic_DNA"/>
</dbReference>
<reference evidence="3" key="1">
    <citation type="submission" date="2017-02" db="UniProtKB">
        <authorList>
            <consortium name="WormBaseParasite"/>
        </authorList>
    </citation>
    <scope>IDENTIFICATION</scope>
</reference>
<evidence type="ECO:0000313" key="2">
    <source>
        <dbReference type="Proteomes" id="UP000278627"/>
    </source>
</evidence>